<dbReference type="Proteomes" id="UP000264231">
    <property type="component" value="Chromosome"/>
</dbReference>
<name>A0A172XC30_BORTU</name>
<gene>
    <name evidence="1" type="ORF">A7978_04095</name>
</gene>
<proteinExistence type="predicted"/>
<dbReference type="Gene3D" id="2.130.10.10">
    <property type="entry name" value="YVTN repeat-like/Quinoprotein amine dehydrogenase"/>
    <property type="match status" value="2"/>
</dbReference>
<reference evidence="1 2" key="1">
    <citation type="submission" date="2016-05" db="EMBL/GenBank/DDBJ databases">
        <title>Chromosome and linear plasmid sequence of a 2015 human isolate of tick-borne relapsing fever spirochete, Borrelia turicatae.</title>
        <authorList>
            <person name="Kingry L.C."/>
            <person name="Dhwani B."/>
            <person name="Replogle A."/>
            <person name="Sexton C."/>
            <person name="Rowe L."/>
            <person name="Stermole B.M."/>
            <person name="Christensen A.M."/>
            <person name="Schriefer M.E."/>
        </authorList>
    </citation>
    <scope>NUCLEOTIDE SEQUENCE [LARGE SCALE GENOMIC DNA]</scope>
    <source>
        <strain evidence="1 2">BTE5EL</strain>
    </source>
</reference>
<sequence length="505" mass="57871">MRFVDHINNIFKNKLIFVSLFFFFSCLTSKDVDLSPNFLDDIQKLNVDEFDIDELDLNKRSHLLGLRDDESFFLSDAFLKEDNSYFKSARESYAQKNFGMTSYYLNKIVTDEKNYDKELIAKANLFFGYMNYNIGAYDLAEYHFDNFLKDYQNSHASLRIAELKYFVKDKVGAISALKDIDKTSLKSGYDLGIYNFLNNKFGINYLNLEALGFLDNSIFDMFVLGSNIFVSNIFGGLLRYDVKSNKYKVYIKDKKSIVLNGLKGFAEHKGVIYVGGNNALYYIDDLEGAIKKVKIPLNVNLNSIQVLLGAKDGIFVGTLDAGLWFYSDVGDWTYIKLGSNKISSLYLDERKNLLLVGTMDKAIYSIDLTNFNKIKHLNFFSKIESERNVNFIKKHDGGYYVGTYGGGLFRLSLDNNTYVKYNVNNDPSIGYFFDMEIRDNKLLFATFEHGLLIYDTVNDSWDYLGPSDGLISLNLVKILNFNDYVVLGTLNNGLVFVNESIKKQL</sequence>
<dbReference type="AlphaFoldDB" id="A0A172XC30"/>
<organism evidence="1 2">
    <name type="scientific">Borrelia turicatae</name>
    <dbReference type="NCBI Taxonomy" id="142"/>
    <lineage>
        <taxon>Bacteria</taxon>
        <taxon>Pseudomonadati</taxon>
        <taxon>Spirochaetota</taxon>
        <taxon>Spirochaetia</taxon>
        <taxon>Spirochaetales</taxon>
        <taxon>Borreliaceae</taxon>
        <taxon>Borrelia</taxon>
    </lineage>
</organism>
<dbReference type="PROSITE" id="PS51257">
    <property type="entry name" value="PROKAR_LIPOPROTEIN"/>
    <property type="match status" value="1"/>
</dbReference>
<dbReference type="EMBL" id="CP015629">
    <property type="protein sequence ID" value="ANF34254.1"/>
    <property type="molecule type" value="Genomic_DNA"/>
</dbReference>
<protein>
    <recommendedName>
        <fullName evidence="3">Lipoprotein</fullName>
    </recommendedName>
</protein>
<accession>A0A172XC30</accession>
<dbReference type="SUPFAM" id="SSF63829">
    <property type="entry name" value="Calcium-dependent phosphotriesterase"/>
    <property type="match status" value="1"/>
</dbReference>
<evidence type="ECO:0000313" key="1">
    <source>
        <dbReference type="EMBL" id="ANF34254.1"/>
    </source>
</evidence>
<evidence type="ECO:0008006" key="3">
    <source>
        <dbReference type="Google" id="ProtNLM"/>
    </source>
</evidence>
<dbReference type="InterPro" id="IPR015943">
    <property type="entry name" value="WD40/YVTN_repeat-like_dom_sf"/>
</dbReference>
<evidence type="ECO:0000313" key="2">
    <source>
        <dbReference type="Proteomes" id="UP000264231"/>
    </source>
</evidence>
<dbReference type="RefSeq" id="WP_119024283.1">
    <property type="nucleotide sequence ID" value="NZ_CP015629.1"/>
</dbReference>